<evidence type="ECO:0000256" key="6">
    <source>
        <dbReference type="ARBA" id="ARBA00031445"/>
    </source>
</evidence>
<comment type="pathway">
    <text evidence="2 8">Bacterial outer membrane biogenesis; LPS core biosynthesis.</text>
</comment>
<dbReference type="InterPro" id="IPR007507">
    <property type="entry name" value="Glycos_transf_N"/>
</dbReference>
<dbReference type="EMBL" id="CP098747">
    <property type="protein sequence ID" value="USG60210.1"/>
    <property type="molecule type" value="Genomic_DNA"/>
</dbReference>
<dbReference type="PANTHER" id="PTHR42755:SF1">
    <property type="entry name" value="3-DEOXY-D-MANNO-OCTULOSONIC ACID TRANSFERASE, MITOCHONDRIAL-RELATED"/>
    <property type="match status" value="1"/>
</dbReference>
<keyword evidence="11" id="KW-1185">Reference proteome</keyword>
<comment type="similarity">
    <text evidence="8">Belongs to the glycosyltransferase group 1 family.</text>
</comment>
<evidence type="ECO:0000256" key="7">
    <source>
        <dbReference type="ARBA" id="ARBA00049183"/>
    </source>
</evidence>
<dbReference type="Pfam" id="PF04413">
    <property type="entry name" value="Glycos_transf_N"/>
    <property type="match status" value="1"/>
</dbReference>
<dbReference type="Proteomes" id="UP001056291">
    <property type="component" value="Chromosome"/>
</dbReference>
<name>A0ABY4VZA9_9PROT</name>
<evidence type="ECO:0000259" key="9">
    <source>
        <dbReference type="Pfam" id="PF04413"/>
    </source>
</evidence>
<dbReference type="Gene3D" id="3.40.50.11720">
    <property type="entry name" value="3-Deoxy-D-manno-octulosonic-acid transferase, N-terminal domain"/>
    <property type="match status" value="1"/>
</dbReference>
<dbReference type="SUPFAM" id="SSF53756">
    <property type="entry name" value="UDP-Glycosyltransferase/glycogen phosphorylase"/>
    <property type="match status" value="1"/>
</dbReference>
<evidence type="ECO:0000256" key="4">
    <source>
        <dbReference type="ARBA" id="ARBA00019077"/>
    </source>
</evidence>
<protein>
    <recommendedName>
        <fullName evidence="4 8">3-deoxy-D-manno-octulosonic acid transferase</fullName>
        <shortName evidence="8">Kdo transferase</shortName>
        <ecNumber evidence="3 8">2.4.99.12</ecNumber>
    </recommendedName>
    <alternativeName>
        <fullName evidence="6 8">Lipid IV(A) 3-deoxy-D-manno-octulosonic acid transferase</fullName>
    </alternativeName>
</protein>
<accession>A0ABY4VZA9</accession>
<keyword evidence="8" id="KW-1003">Cell membrane</keyword>
<comment type="catalytic activity">
    <reaction evidence="7 8">
        <text>lipid IVA (E. coli) + CMP-3-deoxy-beta-D-manno-octulosonate = alpha-Kdo-(2-&gt;6)-lipid IVA (E. coli) + CMP + H(+)</text>
        <dbReference type="Rhea" id="RHEA:28066"/>
        <dbReference type="ChEBI" id="CHEBI:15378"/>
        <dbReference type="ChEBI" id="CHEBI:58603"/>
        <dbReference type="ChEBI" id="CHEBI:60364"/>
        <dbReference type="ChEBI" id="CHEBI:60377"/>
        <dbReference type="ChEBI" id="CHEBI:85987"/>
        <dbReference type="EC" id="2.4.99.12"/>
    </reaction>
</comment>
<dbReference type="InterPro" id="IPR039901">
    <property type="entry name" value="Kdotransferase"/>
</dbReference>
<evidence type="ECO:0000313" key="11">
    <source>
        <dbReference type="Proteomes" id="UP001056291"/>
    </source>
</evidence>
<reference evidence="10" key="1">
    <citation type="submission" date="2022-06" db="EMBL/GenBank/DDBJ databases">
        <title>Sneathiella actinostolidae sp. nov., isolated from a sea anemonein the Western Pacific Ocean.</title>
        <authorList>
            <person name="Wei M.J."/>
        </authorList>
    </citation>
    <scope>NUCLEOTIDE SEQUENCE</scope>
    <source>
        <strain evidence="10">PHK-P5</strain>
    </source>
</reference>
<organism evidence="10 11">
    <name type="scientific">Sneathiella marina</name>
    <dbReference type="NCBI Taxonomy" id="2950108"/>
    <lineage>
        <taxon>Bacteria</taxon>
        <taxon>Pseudomonadati</taxon>
        <taxon>Pseudomonadota</taxon>
        <taxon>Alphaproteobacteria</taxon>
        <taxon>Sneathiellales</taxon>
        <taxon>Sneathiellaceae</taxon>
        <taxon>Sneathiella</taxon>
    </lineage>
</organism>
<evidence type="ECO:0000256" key="1">
    <source>
        <dbReference type="ARBA" id="ARBA00003394"/>
    </source>
</evidence>
<comment type="subcellular location">
    <subcellularLocation>
        <location evidence="8">Cell membrane</location>
    </subcellularLocation>
</comment>
<keyword evidence="8" id="KW-0472">Membrane</keyword>
<evidence type="ECO:0000256" key="2">
    <source>
        <dbReference type="ARBA" id="ARBA00004713"/>
    </source>
</evidence>
<comment type="function">
    <text evidence="1 8">Involved in lipopolysaccharide (LPS) biosynthesis. Catalyzes the transfer of 3-deoxy-D-manno-octulosonate (Kdo) residue(s) from CMP-Kdo to lipid IV(A), the tetraacyldisaccharide-1,4'-bisphosphate precursor of lipid A.</text>
</comment>
<evidence type="ECO:0000256" key="5">
    <source>
        <dbReference type="ARBA" id="ARBA00022679"/>
    </source>
</evidence>
<gene>
    <name evidence="10" type="ORF">NBZ79_13590</name>
</gene>
<dbReference type="EC" id="2.4.99.12" evidence="3 8"/>
<dbReference type="PANTHER" id="PTHR42755">
    <property type="entry name" value="3-DEOXY-MANNO-OCTULOSONATE CYTIDYLYLTRANSFERASE"/>
    <property type="match status" value="1"/>
</dbReference>
<keyword evidence="5 8" id="KW-0808">Transferase</keyword>
<evidence type="ECO:0000313" key="10">
    <source>
        <dbReference type="EMBL" id="USG60210.1"/>
    </source>
</evidence>
<dbReference type="InterPro" id="IPR038107">
    <property type="entry name" value="Glycos_transf_N_sf"/>
</dbReference>
<evidence type="ECO:0000256" key="3">
    <source>
        <dbReference type="ARBA" id="ARBA00012621"/>
    </source>
</evidence>
<dbReference type="RefSeq" id="WP_251933017.1">
    <property type="nucleotide sequence ID" value="NZ_CP098747.1"/>
</dbReference>
<sequence>MYMALYNGVLCLASPLISQHMSRRLRSGKEDVARYSERLGTPSVARPEGELVWIHAASVGEAISALSLVDGLLESTPDRHILVTTGTRTSAEIMCERLPTRAFHQYVPIDKKEYVARFLEYWRPDAGLWMESEIWPNLIRETASRQIPTMLVNARITDKSFRKWRRFSGFSRLLFSSFESCTAQSEISADRLRRLGARDVEYLGNLKFAADPLPVDEEALAALSESTRDHQLWLAASTHPGEDEQIVEVHKILSQVMSDLLTVIVPRHPERGDEIVEMASRLGFNTVQRSRDEKITVSTDIYVADTIGELGLFYRLADVVFIGGSLVEKGGQNPMEAARLDCAILHGPHMENFSEVTAEFKAGSGEVEIRNAPELSKAVATYLTNQAKREKIAGNAKNVASKGTEICATIVAKVDHKLKERRS</sequence>
<feature type="domain" description="3-deoxy-D-manno-octulosonic-acid transferase N-terminal" evidence="9">
    <location>
        <begin position="34"/>
        <end position="209"/>
    </location>
</feature>
<proteinExistence type="inferred from homology"/>
<dbReference type="Gene3D" id="3.40.50.2000">
    <property type="entry name" value="Glycogen Phosphorylase B"/>
    <property type="match status" value="1"/>
</dbReference>
<keyword evidence="8" id="KW-0448">Lipopolysaccharide biosynthesis</keyword>
<dbReference type="GO" id="GO:0016740">
    <property type="term" value="F:transferase activity"/>
    <property type="evidence" value="ECO:0007669"/>
    <property type="project" value="UniProtKB-KW"/>
</dbReference>
<evidence type="ECO:0000256" key="8">
    <source>
        <dbReference type="RuleBase" id="RU365103"/>
    </source>
</evidence>